<dbReference type="InterPro" id="IPR000595">
    <property type="entry name" value="cNMP-bd_dom"/>
</dbReference>
<gene>
    <name evidence="7" type="ORF">ACFP7A_04115</name>
</gene>
<dbReference type="PROSITE" id="PS51063">
    <property type="entry name" value="HTH_CRP_2"/>
    <property type="match status" value="1"/>
</dbReference>
<dbReference type="CDD" id="cd00038">
    <property type="entry name" value="CAP_ED"/>
    <property type="match status" value="1"/>
</dbReference>
<name>A0ABW1WB32_9BACL</name>
<reference evidence="8" key="1">
    <citation type="journal article" date="2019" name="Int. J. Syst. Evol. Microbiol.">
        <title>The Global Catalogue of Microorganisms (GCM) 10K type strain sequencing project: providing services to taxonomists for standard genome sequencing and annotation.</title>
        <authorList>
            <consortium name="The Broad Institute Genomics Platform"/>
            <consortium name="The Broad Institute Genome Sequencing Center for Infectious Disease"/>
            <person name="Wu L."/>
            <person name="Ma J."/>
        </authorList>
    </citation>
    <scope>NUCLEOTIDE SEQUENCE [LARGE SCALE GENOMIC DNA]</scope>
    <source>
        <strain evidence="8">CCUG 42001</strain>
    </source>
</reference>
<sequence>MIEESKDNQIINYLEKFHLESVFKEPLRDFLSICTFKEGQVICSQGTHAHYLSVLVTGKIKIFTNSREGKTLILSFMTPLEMIGDIEYVMEKPYLNTVQAISPVTMIRVSYDSLKQYGWNDPDLQRFLLKIITNKFYIKSNFMSFNLMHSVEVRLASYLLSVGFDETGQQQTESNHELMITDIANLIGTSYRHLNRVIVRFCADGLVERNKGYLKAINKDGLSKIAGGNIYES</sequence>
<dbReference type="SUPFAM" id="SSF46785">
    <property type="entry name" value="Winged helix' DNA-binding domain"/>
    <property type="match status" value="1"/>
</dbReference>
<dbReference type="Gene3D" id="2.60.120.10">
    <property type="entry name" value="Jelly Rolls"/>
    <property type="match status" value="1"/>
</dbReference>
<comment type="caution">
    <text evidence="7">The sequence shown here is derived from an EMBL/GenBank/DDBJ whole genome shotgun (WGS) entry which is preliminary data.</text>
</comment>
<dbReference type="InterPro" id="IPR014710">
    <property type="entry name" value="RmlC-like_jellyroll"/>
</dbReference>
<keyword evidence="3" id="KW-0010">Activator</keyword>
<dbReference type="InterPro" id="IPR036388">
    <property type="entry name" value="WH-like_DNA-bd_sf"/>
</dbReference>
<evidence type="ECO:0000256" key="4">
    <source>
        <dbReference type="ARBA" id="ARBA00023163"/>
    </source>
</evidence>
<keyword evidence="8" id="KW-1185">Reference proteome</keyword>
<dbReference type="InterPro" id="IPR012318">
    <property type="entry name" value="HTH_CRP"/>
</dbReference>
<dbReference type="PANTHER" id="PTHR24567:SF26">
    <property type="entry name" value="REGULATORY PROTEIN YEIL"/>
    <property type="match status" value="1"/>
</dbReference>
<dbReference type="PROSITE" id="PS50042">
    <property type="entry name" value="CNMP_BINDING_3"/>
    <property type="match status" value="1"/>
</dbReference>
<dbReference type="InterPro" id="IPR036390">
    <property type="entry name" value="WH_DNA-bd_sf"/>
</dbReference>
<dbReference type="Pfam" id="PF13545">
    <property type="entry name" value="HTH_Crp_2"/>
    <property type="match status" value="1"/>
</dbReference>
<organism evidence="7 8">
    <name type="scientific">Sporolactobacillus kofuensis</name>
    <dbReference type="NCBI Taxonomy" id="269672"/>
    <lineage>
        <taxon>Bacteria</taxon>
        <taxon>Bacillati</taxon>
        <taxon>Bacillota</taxon>
        <taxon>Bacilli</taxon>
        <taxon>Bacillales</taxon>
        <taxon>Sporolactobacillaceae</taxon>
        <taxon>Sporolactobacillus</taxon>
    </lineage>
</organism>
<keyword evidence="4" id="KW-0804">Transcription</keyword>
<feature type="domain" description="HTH crp-type" evidence="6">
    <location>
        <begin position="149"/>
        <end position="220"/>
    </location>
</feature>
<protein>
    <submittedName>
        <fullName evidence="7">Crp/Fnr family transcriptional regulator</fullName>
    </submittedName>
</protein>
<dbReference type="EMBL" id="JBHSTQ010000003">
    <property type="protein sequence ID" value="MFC6385778.1"/>
    <property type="molecule type" value="Genomic_DNA"/>
</dbReference>
<feature type="domain" description="Cyclic nucleotide-binding" evidence="5">
    <location>
        <begin position="18"/>
        <end position="135"/>
    </location>
</feature>
<dbReference type="PANTHER" id="PTHR24567">
    <property type="entry name" value="CRP FAMILY TRANSCRIPTIONAL REGULATORY PROTEIN"/>
    <property type="match status" value="1"/>
</dbReference>
<keyword evidence="2" id="KW-0238">DNA-binding</keyword>
<evidence type="ECO:0000256" key="1">
    <source>
        <dbReference type="ARBA" id="ARBA00023015"/>
    </source>
</evidence>
<evidence type="ECO:0000313" key="7">
    <source>
        <dbReference type="EMBL" id="MFC6385778.1"/>
    </source>
</evidence>
<dbReference type="InterPro" id="IPR050397">
    <property type="entry name" value="Env_Response_Regulators"/>
</dbReference>
<dbReference type="SUPFAM" id="SSF51206">
    <property type="entry name" value="cAMP-binding domain-like"/>
    <property type="match status" value="1"/>
</dbReference>
<accession>A0ABW1WB32</accession>
<dbReference type="RefSeq" id="WP_253052657.1">
    <property type="nucleotide sequence ID" value="NZ_JAMXWN010000002.1"/>
</dbReference>
<evidence type="ECO:0000259" key="5">
    <source>
        <dbReference type="PROSITE" id="PS50042"/>
    </source>
</evidence>
<dbReference type="InterPro" id="IPR018490">
    <property type="entry name" value="cNMP-bd_dom_sf"/>
</dbReference>
<dbReference type="Pfam" id="PF00027">
    <property type="entry name" value="cNMP_binding"/>
    <property type="match status" value="1"/>
</dbReference>
<proteinExistence type="predicted"/>
<dbReference type="Proteomes" id="UP001596267">
    <property type="component" value="Unassembled WGS sequence"/>
</dbReference>
<evidence type="ECO:0000256" key="3">
    <source>
        <dbReference type="ARBA" id="ARBA00023159"/>
    </source>
</evidence>
<evidence type="ECO:0000256" key="2">
    <source>
        <dbReference type="ARBA" id="ARBA00023125"/>
    </source>
</evidence>
<dbReference type="Gene3D" id="1.10.10.10">
    <property type="entry name" value="Winged helix-like DNA-binding domain superfamily/Winged helix DNA-binding domain"/>
    <property type="match status" value="1"/>
</dbReference>
<evidence type="ECO:0000313" key="8">
    <source>
        <dbReference type="Proteomes" id="UP001596267"/>
    </source>
</evidence>
<evidence type="ECO:0000259" key="6">
    <source>
        <dbReference type="PROSITE" id="PS51063"/>
    </source>
</evidence>
<keyword evidence="1" id="KW-0805">Transcription regulation</keyword>